<dbReference type="GO" id="GO:0000902">
    <property type="term" value="P:cell morphogenesis"/>
    <property type="evidence" value="ECO:0007669"/>
    <property type="project" value="InterPro"/>
</dbReference>
<proteinExistence type="inferred from homology"/>
<dbReference type="OrthoDB" id="9768127at2"/>
<evidence type="ECO:0000313" key="7">
    <source>
        <dbReference type="EMBL" id="SHK19885.1"/>
    </source>
</evidence>
<dbReference type="HAMAP" id="MF_02207">
    <property type="entry name" value="MreB"/>
    <property type="match status" value="1"/>
</dbReference>
<dbReference type="Gene3D" id="3.30.420.40">
    <property type="match status" value="2"/>
</dbReference>
<comment type="function">
    <text evidence="6">Forms membrane-associated dynamic filaments that are essential for cell shape determination. Acts by regulating cell wall synthesis and cell elongation, and thus cell shape. A feedback loop between cell geometry and MreB localization may maintain elongated cell shape by targeting cell wall growth to regions of negative cell wall curvature.</text>
</comment>
<dbReference type="GO" id="GO:0005737">
    <property type="term" value="C:cytoplasm"/>
    <property type="evidence" value="ECO:0007669"/>
    <property type="project" value="UniProtKB-SubCell"/>
</dbReference>
<comment type="similarity">
    <text evidence="5 6">Belongs to the FtsA/MreB family.</text>
</comment>
<dbReference type="InterPro" id="IPR004753">
    <property type="entry name" value="MreB"/>
</dbReference>
<sequence length="345" mass="36852">MNILSKILQALGFSSGNIGIDLGTANTVVYLEGKGIVLQEPSIVAIDTKTGQVIAVGKEAKSMLGKAPETIQIIRPLRDGVITDFEATRVMLSSIIEKVLGRRLFKPRPLIVVGVPSGVTQVEKRAVIDAAKAAGGREVYLIPEPMAAAIGAGLPIEEPVGNMIVDIGGGTTEIAVISLAGIVVSHSIRIAGDEMTEAIIQYIKRKHHVLIGEQTAEKIKIELGNAIRDDEETSMEIKGRDVTGLPKIVRVTSSEITDALEDTISSIINAIRSTLERTPPELASDIVERGITLAGGGSLLKNLDVRINRETGIETRYCEDPITAVARGVGKVLDNMELIRKVSME</sequence>
<gene>
    <name evidence="6" type="primary">mreB</name>
    <name evidence="7" type="ORF">SAMN05444391_0248</name>
</gene>
<evidence type="ECO:0000313" key="8">
    <source>
        <dbReference type="Proteomes" id="UP000189810"/>
    </source>
</evidence>
<dbReference type="GO" id="GO:0008360">
    <property type="term" value="P:regulation of cell shape"/>
    <property type="evidence" value="ECO:0007669"/>
    <property type="project" value="UniProtKB-UniRule"/>
</dbReference>
<feature type="binding site" evidence="6">
    <location>
        <begin position="24"/>
        <end position="26"/>
    </location>
    <ligand>
        <name>ATP</name>
        <dbReference type="ChEBI" id="CHEBI:30616"/>
    </ligand>
</feature>
<dbReference type="SUPFAM" id="SSF53067">
    <property type="entry name" value="Actin-like ATPase domain"/>
    <property type="match status" value="2"/>
</dbReference>
<accession>A0A1M6QI95</accession>
<dbReference type="NCBIfam" id="TIGR00904">
    <property type="entry name" value="mreB"/>
    <property type="match status" value="1"/>
</dbReference>
<comment type="subunit">
    <text evidence="6">Forms polymers.</text>
</comment>
<protein>
    <recommendedName>
        <fullName evidence="6">Cell shape-determining protein MreB</fullName>
    </recommendedName>
</protein>
<keyword evidence="8" id="KW-1185">Reference proteome</keyword>
<dbReference type="AlphaFoldDB" id="A0A1M6QI95"/>
<dbReference type="CDD" id="cd10225">
    <property type="entry name" value="ASKHA_NBD_MreB-like"/>
    <property type="match status" value="1"/>
</dbReference>
<evidence type="ECO:0000256" key="2">
    <source>
        <dbReference type="ARBA" id="ARBA00022741"/>
    </source>
</evidence>
<dbReference type="InterPro" id="IPR056546">
    <property type="entry name" value="MreB_MamK-like"/>
</dbReference>
<keyword evidence="1 6" id="KW-0963">Cytoplasm</keyword>
<feature type="binding site" evidence="6">
    <location>
        <begin position="296"/>
        <end position="299"/>
    </location>
    <ligand>
        <name>ATP</name>
        <dbReference type="ChEBI" id="CHEBI:30616"/>
    </ligand>
</feature>
<evidence type="ECO:0000256" key="6">
    <source>
        <dbReference type="HAMAP-Rule" id="MF_02207"/>
    </source>
</evidence>
<evidence type="ECO:0000256" key="3">
    <source>
        <dbReference type="ARBA" id="ARBA00022840"/>
    </source>
</evidence>
<dbReference type="PANTHER" id="PTHR42749">
    <property type="entry name" value="CELL SHAPE-DETERMINING PROTEIN MREB"/>
    <property type="match status" value="1"/>
</dbReference>
<keyword evidence="2 6" id="KW-0547">Nucleotide-binding</keyword>
<comment type="subcellular location">
    <subcellularLocation>
        <location evidence="6">Cytoplasm</location>
    </subcellularLocation>
    <text evidence="6">Membrane-associated.</text>
</comment>
<dbReference type="Pfam" id="PF06723">
    <property type="entry name" value="MreB_Mbl"/>
    <property type="match status" value="1"/>
</dbReference>
<reference evidence="7 8" key="1">
    <citation type="submission" date="2016-11" db="EMBL/GenBank/DDBJ databases">
        <authorList>
            <person name="Jaros S."/>
            <person name="Januszkiewicz K."/>
            <person name="Wedrychowicz H."/>
        </authorList>
    </citation>
    <scope>NUCLEOTIDE SEQUENCE [LARGE SCALE GENOMIC DNA]</scope>
    <source>
        <strain evidence="7 8">DSM 19557</strain>
    </source>
</reference>
<feature type="binding site" evidence="6">
    <location>
        <begin position="217"/>
        <end position="220"/>
    </location>
    <ligand>
        <name>ATP</name>
        <dbReference type="ChEBI" id="CHEBI:30616"/>
    </ligand>
</feature>
<dbReference type="PANTHER" id="PTHR42749:SF1">
    <property type="entry name" value="CELL SHAPE-DETERMINING PROTEIN MREB"/>
    <property type="match status" value="1"/>
</dbReference>
<dbReference type="EMBL" id="LT670846">
    <property type="protein sequence ID" value="SHK19885.1"/>
    <property type="molecule type" value="Genomic_DNA"/>
</dbReference>
<organism evidence="7 8">
    <name type="scientific">Thermocrinis minervae</name>
    <dbReference type="NCBI Taxonomy" id="381751"/>
    <lineage>
        <taxon>Bacteria</taxon>
        <taxon>Pseudomonadati</taxon>
        <taxon>Aquificota</taxon>
        <taxon>Aquificia</taxon>
        <taxon>Aquificales</taxon>
        <taxon>Aquificaceae</taxon>
        <taxon>Thermocrinis</taxon>
    </lineage>
</organism>
<evidence type="ECO:0000256" key="1">
    <source>
        <dbReference type="ARBA" id="ARBA00022490"/>
    </source>
</evidence>
<dbReference type="Proteomes" id="UP000189810">
    <property type="component" value="Chromosome I"/>
</dbReference>
<dbReference type="GO" id="GO:0005524">
    <property type="term" value="F:ATP binding"/>
    <property type="evidence" value="ECO:0007669"/>
    <property type="project" value="UniProtKB-KW"/>
</dbReference>
<dbReference type="PRINTS" id="PR01652">
    <property type="entry name" value="SHAPEPROTEIN"/>
</dbReference>
<dbReference type="InterPro" id="IPR043129">
    <property type="entry name" value="ATPase_NBD"/>
</dbReference>
<keyword evidence="4 6" id="KW-0133">Cell shape</keyword>
<evidence type="ECO:0000256" key="5">
    <source>
        <dbReference type="ARBA" id="ARBA00023458"/>
    </source>
</evidence>
<name>A0A1M6QI95_9AQUI</name>
<evidence type="ECO:0000256" key="4">
    <source>
        <dbReference type="ARBA" id="ARBA00022960"/>
    </source>
</evidence>
<dbReference type="NCBIfam" id="NF010539">
    <property type="entry name" value="PRK13927.1"/>
    <property type="match status" value="1"/>
</dbReference>
<keyword evidence="3 6" id="KW-0067">ATP-binding</keyword>
<feature type="binding site" evidence="6">
    <location>
        <begin position="169"/>
        <end position="171"/>
    </location>
    <ligand>
        <name>ATP</name>
        <dbReference type="ChEBI" id="CHEBI:30616"/>
    </ligand>
</feature>
<dbReference type="RefSeq" id="WP_079653441.1">
    <property type="nucleotide sequence ID" value="NZ_LT670846.1"/>
</dbReference>
<dbReference type="STRING" id="381751.SAMN05444391_0248"/>